<dbReference type="AlphaFoldDB" id="A0A9E7HZF3"/>
<proteinExistence type="predicted"/>
<dbReference type="EMBL" id="CP097510">
    <property type="protein sequence ID" value="URE38343.1"/>
    <property type="molecule type" value="Genomic_DNA"/>
</dbReference>
<sequence length="195" mass="20572">MGFGPDSIPKRGNGSNAGRYKEGDMNRGVGGPLLCIGDLLSDVAEDGDAIDGDGRETDLLPSAPAGLPPSPHLLTPSRDLVQVFQEDYDRLIQSLEGTDHSWTALTLKLCAALKTADKLVSSANSNIGSLLEKVVLLESIIKRGDSAVAMIESIQNVRTSKGGSSTINLDAKIATPSAVKLENTQAERNIYCAHT</sequence>
<accession>A0A9E7HZF3</accession>
<dbReference type="PANTHER" id="PTHR37237:SF1">
    <property type="entry name" value="OS02G0567000 PROTEIN"/>
    <property type="match status" value="1"/>
</dbReference>
<organism evidence="2 3">
    <name type="scientific">Musa troglodytarum</name>
    <name type="common">fe'i banana</name>
    <dbReference type="NCBI Taxonomy" id="320322"/>
    <lineage>
        <taxon>Eukaryota</taxon>
        <taxon>Viridiplantae</taxon>
        <taxon>Streptophyta</taxon>
        <taxon>Embryophyta</taxon>
        <taxon>Tracheophyta</taxon>
        <taxon>Spermatophyta</taxon>
        <taxon>Magnoliopsida</taxon>
        <taxon>Liliopsida</taxon>
        <taxon>Zingiberales</taxon>
        <taxon>Musaceae</taxon>
        <taxon>Musa</taxon>
    </lineage>
</organism>
<dbReference type="OrthoDB" id="1629067at2759"/>
<name>A0A9E7HZF3_9LILI</name>
<protein>
    <submittedName>
        <fullName evidence="2">Uncharacterized protein</fullName>
    </submittedName>
</protein>
<dbReference type="Proteomes" id="UP001055439">
    <property type="component" value="Chromosome 8"/>
</dbReference>
<evidence type="ECO:0000313" key="2">
    <source>
        <dbReference type="EMBL" id="URE38343.1"/>
    </source>
</evidence>
<feature type="region of interest" description="Disordered" evidence="1">
    <location>
        <begin position="1"/>
        <end position="24"/>
    </location>
</feature>
<reference evidence="2" key="1">
    <citation type="submission" date="2022-05" db="EMBL/GenBank/DDBJ databases">
        <title>The Musa troglodytarum L. genome provides insights into the mechanism of non-climacteric behaviour and enrichment of carotenoids.</title>
        <authorList>
            <person name="Wang J."/>
        </authorList>
    </citation>
    <scope>NUCLEOTIDE SEQUENCE</scope>
    <source>
        <tissue evidence="2">Leaf</tissue>
    </source>
</reference>
<keyword evidence="3" id="KW-1185">Reference proteome</keyword>
<feature type="region of interest" description="Disordered" evidence="1">
    <location>
        <begin position="47"/>
        <end position="72"/>
    </location>
</feature>
<evidence type="ECO:0000256" key="1">
    <source>
        <dbReference type="SAM" id="MobiDB-lite"/>
    </source>
</evidence>
<dbReference type="PANTHER" id="PTHR37237">
    <property type="entry name" value="OS02G0567000 PROTEIN"/>
    <property type="match status" value="1"/>
</dbReference>
<evidence type="ECO:0000313" key="3">
    <source>
        <dbReference type="Proteomes" id="UP001055439"/>
    </source>
</evidence>
<gene>
    <name evidence="2" type="ORF">MUK42_15908</name>
</gene>